<dbReference type="InterPro" id="IPR015797">
    <property type="entry name" value="NUDIX_hydrolase-like_dom_sf"/>
</dbReference>
<proteinExistence type="predicted"/>
<dbReference type="InterPro" id="IPR025200">
    <property type="entry name" value="PPK_C_dom2"/>
</dbReference>
<evidence type="ECO:0000259" key="7">
    <source>
        <dbReference type="PROSITE" id="PS51462"/>
    </source>
</evidence>
<dbReference type="PROSITE" id="PS51462">
    <property type="entry name" value="NUDIX"/>
    <property type="match status" value="1"/>
</dbReference>
<keyword evidence="9" id="KW-1185">Reference proteome</keyword>
<evidence type="ECO:0000256" key="6">
    <source>
        <dbReference type="ARBA" id="ARBA00022840"/>
    </source>
</evidence>
<dbReference type="Pfam" id="PF13090">
    <property type="entry name" value="PP_kinase_C"/>
    <property type="match status" value="1"/>
</dbReference>
<dbReference type="AlphaFoldDB" id="A0AAV8UW04"/>
<dbReference type="Proteomes" id="UP001157974">
    <property type="component" value="Unassembled WGS sequence"/>
</dbReference>
<dbReference type="InterPro" id="IPR003414">
    <property type="entry name" value="PP_kinase"/>
</dbReference>
<dbReference type="SUPFAM" id="SSF56024">
    <property type="entry name" value="Phospholipase D/nuclease"/>
    <property type="match status" value="2"/>
</dbReference>
<dbReference type="NCBIfam" id="TIGR03705">
    <property type="entry name" value="poly_P_kin"/>
    <property type="match status" value="1"/>
</dbReference>
<keyword evidence="4" id="KW-0547">Nucleotide-binding</keyword>
<dbReference type="Gene3D" id="3.30.870.10">
    <property type="entry name" value="Endonuclease Chain A"/>
    <property type="match status" value="2"/>
</dbReference>
<dbReference type="Pfam" id="PF13089">
    <property type="entry name" value="PP_kinase_N"/>
    <property type="match status" value="1"/>
</dbReference>
<keyword evidence="2" id="KW-0597">Phosphoprotein</keyword>
<reference evidence="8 9" key="1">
    <citation type="journal article" date="2023" name="Nat. Commun.">
        <title>Origin of minicircular mitochondrial genomes in red algae.</title>
        <authorList>
            <person name="Lee Y."/>
            <person name="Cho C.H."/>
            <person name="Lee Y.M."/>
            <person name="Park S.I."/>
            <person name="Yang J.H."/>
            <person name="West J.A."/>
            <person name="Bhattacharya D."/>
            <person name="Yoon H.S."/>
        </authorList>
    </citation>
    <scope>NUCLEOTIDE SEQUENCE [LARGE SCALE GENOMIC DNA]</scope>
    <source>
        <strain evidence="8 9">CCMP1338</strain>
        <tissue evidence="8">Whole cell</tissue>
    </source>
</reference>
<dbReference type="InterPro" id="IPR036832">
    <property type="entry name" value="PPK_N_dom_sf"/>
</dbReference>
<dbReference type="Gene3D" id="3.90.79.10">
    <property type="entry name" value="Nucleoside Triphosphate Pyrophosphohydrolase"/>
    <property type="match status" value="1"/>
</dbReference>
<dbReference type="CDD" id="cd09168">
    <property type="entry name" value="PLDc_PaPPK1_C2_like"/>
    <property type="match status" value="1"/>
</dbReference>
<dbReference type="SUPFAM" id="SSF143724">
    <property type="entry name" value="PHP14-like"/>
    <property type="match status" value="1"/>
</dbReference>
<evidence type="ECO:0000256" key="3">
    <source>
        <dbReference type="ARBA" id="ARBA00022679"/>
    </source>
</evidence>
<dbReference type="Gene3D" id="3.30.1840.10">
    <property type="entry name" value="Polyphosphate kinase middle domain"/>
    <property type="match status" value="1"/>
</dbReference>
<dbReference type="Pfam" id="PF02503">
    <property type="entry name" value="PP_kinase"/>
    <property type="match status" value="1"/>
</dbReference>
<protein>
    <recommendedName>
        <fullName evidence="1">ATP-polyphosphate phosphotransferase</fullName>
        <ecNumber evidence="1">2.7.4.1</ecNumber>
    </recommendedName>
</protein>
<dbReference type="GO" id="GO:0009358">
    <property type="term" value="C:polyphosphate kinase complex"/>
    <property type="evidence" value="ECO:0007669"/>
    <property type="project" value="InterPro"/>
</dbReference>
<dbReference type="SUPFAM" id="SSF140356">
    <property type="entry name" value="PPK N-terminal domain-like"/>
    <property type="match status" value="1"/>
</dbReference>
<dbReference type="PANTHER" id="PTHR30218">
    <property type="entry name" value="POLYPHOSPHATE KINASE"/>
    <property type="match status" value="1"/>
</dbReference>
<dbReference type="InterPro" id="IPR024953">
    <property type="entry name" value="PP_kinase_middle"/>
</dbReference>
<dbReference type="Gene3D" id="1.20.58.310">
    <property type="entry name" value="Polyphosphate kinase N-terminal domain"/>
    <property type="match status" value="1"/>
</dbReference>
<dbReference type="InterPro" id="IPR025198">
    <property type="entry name" value="PPK_N_dom"/>
</dbReference>
<evidence type="ECO:0000256" key="2">
    <source>
        <dbReference type="ARBA" id="ARBA00022553"/>
    </source>
</evidence>
<dbReference type="EC" id="2.7.4.1" evidence="1"/>
<gene>
    <name evidence="8" type="ORF">NDN08_001954</name>
</gene>
<keyword evidence="5" id="KW-0418">Kinase</keyword>
<keyword evidence="6" id="KW-0067">ATP-binding</keyword>
<dbReference type="PANTHER" id="PTHR30218:SF0">
    <property type="entry name" value="POLYPHOSPHATE KINASE"/>
    <property type="match status" value="1"/>
</dbReference>
<sequence length="956" mass="108395">MNGVEKLPSQEASDDVKTLKGEVKMELMTNKIEQGIKELDVNGPPRPGFPASTTMSNQAPPADELDDYKVCPLSKHHAPEVDWKSMSNRELANSKDMYTKEFSELMFNQRVLFAALDPKVPLLERFKFCCIVSSNMDEVYAKRLGNIPKFDEEDEEDRNKNYKKLIRPKTGFEEELASAVSDTVDALYDCLLTQLLPQMKELGVEILTRKKLNAQQRRNVTVYFKKKILPILTPLSVDQTHPFPLLQSHGIYLAVVLLNPETDKTRRVYLRVPPVKPRAVKLDDEGLKYIPIEEIVLDNMNLVTEGMQVLKAYPFRVTRNVKLVIDDAHFGESDNLLDFVWEEVHRRRSAPATRLEVTKDMPAEFLDLLVKELILDSTDVFVLPCNLVGLADFMSISFSAPFAEHRDAPHTPRVPKRFEGLEEKLLMEPGKVFNQIRKQDILVEYPKHSFKHSSALFLRAAARDTKVRVIKCCLYRGGDDSPLVASLIRAAKSGKEVSVLVELKASFDEVQNSEYARKLRRAGCNVSYGMLGLKAHCKLILVVREEESGFRPYANIATGNFNPGTAKIYTDQSLFTCRENICSDVIDLYNALFGYSRKRNYNSLLVAPVNMLSSFISFIRKEAENARKGQKAHIIVQVNGLTEPSIVEELYAASQAGVKIDLIVRGICCIRPGLPGKSENVNVYSWIGRFLQHQRIYYFYDGGKEHMYIGSADWRSRNLKNRVEVCTPVEDSKLFKKLYSNLQFFLKDTRNTWRMASDGRYYMRKPEASVKSIAIEKSSELEDEYATSAIVMDAEGDGSDDEDVTRYRVMINGAQVAVTSALHMCIPVRAIDDKNLSVLLVQSGKSTDEEKMVWSFPQVNDESGNSLLDAVQGECEKEAGVTGGVVDYIPWKKIGTDTAADFHIFQVEAEEEWAGELTRGRLWMTLPDAINQANEMKDERQEKTLEAVQKWFADLH</sequence>
<dbReference type="InterPro" id="IPR036830">
    <property type="entry name" value="PP_kinase_middle_dom_sf"/>
</dbReference>
<dbReference type="EMBL" id="JAMWBK010000004">
    <property type="protein sequence ID" value="KAJ8905447.1"/>
    <property type="molecule type" value="Genomic_DNA"/>
</dbReference>
<evidence type="ECO:0000256" key="1">
    <source>
        <dbReference type="ARBA" id="ARBA00012960"/>
    </source>
</evidence>
<keyword evidence="3" id="KW-0808">Transferase</keyword>
<evidence type="ECO:0000313" key="8">
    <source>
        <dbReference type="EMBL" id="KAJ8905447.1"/>
    </source>
</evidence>
<feature type="domain" description="Nudix hydrolase" evidence="7">
    <location>
        <begin position="821"/>
        <end position="949"/>
    </location>
</feature>
<dbReference type="InterPro" id="IPR000086">
    <property type="entry name" value="NUDIX_hydrolase_dom"/>
</dbReference>
<dbReference type="Pfam" id="PF17941">
    <property type="entry name" value="PP_kinase_C_1"/>
    <property type="match status" value="1"/>
</dbReference>
<comment type="caution">
    <text evidence="8">The sequence shown here is derived from an EMBL/GenBank/DDBJ whole genome shotgun (WGS) entry which is preliminary data.</text>
</comment>
<dbReference type="NCBIfam" id="NF003921">
    <property type="entry name" value="PRK05443.2-2"/>
    <property type="match status" value="1"/>
</dbReference>
<evidence type="ECO:0000256" key="5">
    <source>
        <dbReference type="ARBA" id="ARBA00022777"/>
    </source>
</evidence>
<dbReference type="SUPFAM" id="SSF55811">
    <property type="entry name" value="Nudix"/>
    <property type="match status" value="1"/>
</dbReference>
<dbReference type="InterPro" id="IPR041108">
    <property type="entry name" value="PP_kinase_C_1"/>
</dbReference>
<name>A0AAV8UW04_9RHOD</name>
<accession>A0AAV8UW04</accession>
<dbReference type="GO" id="GO:0005524">
    <property type="term" value="F:ATP binding"/>
    <property type="evidence" value="ECO:0007669"/>
    <property type="project" value="UniProtKB-KW"/>
</dbReference>
<dbReference type="GO" id="GO:0008976">
    <property type="term" value="F:polyphosphate kinase activity"/>
    <property type="evidence" value="ECO:0007669"/>
    <property type="project" value="UniProtKB-EC"/>
</dbReference>
<dbReference type="GO" id="GO:0006799">
    <property type="term" value="P:polyphosphate biosynthetic process"/>
    <property type="evidence" value="ECO:0007669"/>
    <property type="project" value="InterPro"/>
</dbReference>
<organism evidence="8 9">
    <name type="scientific">Rhodosorus marinus</name>
    <dbReference type="NCBI Taxonomy" id="101924"/>
    <lineage>
        <taxon>Eukaryota</taxon>
        <taxon>Rhodophyta</taxon>
        <taxon>Stylonematophyceae</taxon>
        <taxon>Stylonematales</taxon>
        <taxon>Stylonemataceae</taxon>
        <taxon>Rhodosorus</taxon>
    </lineage>
</organism>
<evidence type="ECO:0000313" key="9">
    <source>
        <dbReference type="Proteomes" id="UP001157974"/>
    </source>
</evidence>
<evidence type="ECO:0000256" key="4">
    <source>
        <dbReference type="ARBA" id="ARBA00022741"/>
    </source>
</evidence>